<dbReference type="InterPro" id="IPR001474">
    <property type="entry name" value="GTP_CycHdrlase_I"/>
</dbReference>
<reference evidence="8" key="1">
    <citation type="journal article" date="2023" name="Plant J.">
        <title>Genome sequences and population genomics provide insights into the demographic history, inbreeding, and mutation load of two 'living fossil' tree species of Dipteronia.</title>
        <authorList>
            <person name="Feng Y."/>
            <person name="Comes H.P."/>
            <person name="Chen J."/>
            <person name="Zhu S."/>
            <person name="Lu R."/>
            <person name="Zhang X."/>
            <person name="Li P."/>
            <person name="Qiu J."/>
            <person name="Olsen K.M."/>
            <person name="Qiu Y."/>
        </authorList>
    </citation>
    <scope>NUCLEOTIDE SEQUENCE</scope>
    <source>
        <strain evidence="8">KIB01</strain>
    </source>
</reference>
<evidence type="ECO:0000256" key="2">
    <source>
        <dbReference type="ARBA" id="ARBA00008085"/>
    </source>
</evidence>
<dbReference type="InterPro" id="IPR020602">
    <property type="entry name" value="GTP_CycHdrlase_I_dom"/>
</dbReference>
<evidence type="ECO:0000256" key="3">
    <source>
        <dbReference type="ARBA" id="ARBA00012715"/>
    </source>
</evidence>
<dbReference type="PANTHER" id="PTHR11109:SF7">
    <property type="entry name" value="GTP CYCLOHYDROLASE 1"/>
    <property type="match status" value="1"/>
</dbReference>
<dbReference type="Gene3D" id="3.30.1130.10">
    <property type="match status" value="2"/>
</dbReference>
<protein>
    <recommendedName>
        <fullName evidence="4">GTP cyclohydrolase 1</fullName>
        <ecNumber evidence="3">3.5.4.16</ecNumber>
    </recommendedName>
    <alternativeName>
        <fullName evidence="6">GTP cyclohydrolase I</fullName>
    </alternativeName>
</protein>
<evidence type="ECO:0000256" key="6">
    <source>
        <dbReference type="ARBA" id="ARBA00030854"/>
    </source>
</evidence>
<dbReference type="Proteomes" id="UP001280121">
    <property type="component" value="Unassembled WGS sequence"/>
</dbReference>
<dbReference type="PANTHER" id="PTHR11109">
    <property type="entry name" value="GTP CYCLOHYDROLASE I"/>
    <property type="match status" value="1"/>
</dbReference>
<dbReference type="GO" id="GO:0005525">
    <property type="term" value="F:GTP binding"/>
    <property type="evidence" value="ECO:0007669"/>
    <property type="project" value="TreeGrafter"/>
</dbReference>
<organism evidence="8 9">
    <name type="scientific">Dipteronia dyeriana</name>
    <dbReference type="NCBI Taxonomy" id="168575"/>
    <lineage>
        <taxon>Eukaryota</taxon>
        <taxon>Viridiplantae</taxon>
        <taxon>Streptophyta</taxon>
        <taxon>Embryophyta</taxon>
        <taxon>Tracheophyta</taxon>
        <taxon>Spermatophyta</taxon>
        <taxon>Magnoliopsida</taxon>
        <taxon>eudicotyledons</taxon>
        <taxon>Gunneridae</taxon>
        <taxon>Pentapetalae</taxon>
        <taxon>rosids</taxon>
        <taxon>malvids</taxon>
        <taxon>Sapindales</taxon>
        <taxon>Sapindaceae</taxon>
        <taxon>Hippocastanoideae</taxon>
        <taxon>Acereae</taxon>
        <taxon>Dipteronia</taxon>
    </lineage>
</organism>
<dbReference type="InterPro" id="IPR043133">
    <property type="entry name" value="GTP-CH-I_C/QueF"/>
</dbReference>
<gene>
    <name evidence="8" type="ORF">Ddye_001316</name>
</gene>
<proteinExistence type="inferred from homology"/>
<dbReference type="GO" id="GO:0006729">
    <property type="term" value="P:tetrahydrobiopterin biosynthetic process"/>
    <property type="evidence" value="ECO:0007669"/>
    <property type="project" value="TreeGrafter"/>
</dbReference>
<dbReference type="GO" id="GO:0003934">
    <property type="term" value="F:GTP cyclohydrolase I activity"/>
    <property type="evidence" value="ECO:0007669"/>
    <property type="project" value="UniProtKB-EC"/>
</dbReference>
<keyword evidence="5" id="KW-0378">Hydrolase</keyword>
<dbReference type="EMBL" id="JANJYI010000001">
    <property type="protein sequence ID" value="KAK2662742.1"/>
    <property type="molecule type" value="Genomic_DNA"/>
</dbReference>
<feature type="domain" description="GTP cyclohydrolase I" evidence="7">
    <location>
        <begin position="276"/>
        <end position="461"/>
    </location>
</feature>
<dbReference type="EC" id="3.5.4.16" evidence="3"/>
<comment type="similarity">
    <text evidence="2">Belongs to the GTP cyclohydrolase I family.</text>
</comment>
<sequence length="468" mass="51963">MGALDEGHFHEELSNGVKQCCSLELGFEQEPETLTIQDAVRLLLTGLREDFNREGLKKTPLRVAKALRHGTRGYRLKVKDIVEGALFHEAGLDDGNGHAGGADEPVIVRDLDLFSYCESCLLPFQVKCHVGYVPSGERVLGLSKLSRVADIFAKRLQDPKRLGDEVCSALYHGIKPAGVAVVLQCLHLHVPNLESAFLDPNHQGWVKTLVRSGSGIFENENADAWDDFAVHLRFKGIDVHRIHIKDSTERCWCPSRSSSIPKIPCMLESADQELVATVASIIRSLGEDPSRKELVGTPSRYVKWLMNFHNTNLEMKLNGFPCGRLDLLKPNGEVSHNKGQMHSELNLSFWSLCEHHLLPFHGVVHIGYLSAEGINSVGKSLLQSIVQFYGFKLQLQERLTKQITHTVTSLLGGDVMVVVEASHYCMISRGIEKLGSSTVTCKKLGRFKSDPALKDMFLQSIPNTKLEG</sequence>
<keyword evidence="9" id="KW-1185">Reference proteome</keyword>
<dbReference type="Pfam" id="PF01227">
    <property type="entry name" value="GTP_cyclohydroI"/>
    <property type="match status" value="2"/>
</dbReference>
<comment type="caution">
    <text evidence="8">The sequence shown here is derived from an EMBL/GenBank/DDBJ whole genome shotgun (WGS) entry which is preliminary data.</text>
</comment>
<dbReference type="GO" id="GO:0005737">
    <property type="term" value="C:cytoplasm"/>
    <property type="evidence" value="ECO:0007669"/>
    <property type="project" value="TreeGrafter"/>
</dbReference>
<evidence type="ECO:0000313" key="9">
    <source>
        <dbReference type="Proteomes" id="UP001280121"/>
    </source>
</evidence>
<dbReference type="FunFam" id="3.30.1130.10:FF:000007">
    <property type="entry name" value="GTP cyclohydrolase 1"/>
    <property type="match status" value="1"/>
</dbReference>
<feature type="domain" description="GTP cyclohydrolase I" evidence="7">
    <location>
        <begin position="36"/>
        <end position="188"/>
    </location>
</feature>
<evidence type="ECO:0000256" key="1">
    <source>
        <dbReference type="ARBA" id="ARBA00005080"/>
    </source>
</evidence>
<evidence type="ECO:0000259" key="7">
    <source>
        <dbReference type="Pfam" id="PF01227"/>
    </source>
</evidence>
<dbReference type="AlphaFoldDB" id="A0AAE0CTC8"/>
<dbReference type="GO" id="GO:0046654">
    <property type="term" value="P:tetrahydrofolate biosynthetic process"/>
    <property type="evidence" value="ECO:0007669"/>
    <property type="project" value="InterPro"/>
</dbReference>
<dbReference type="SUPFAM" id="SSF55620">
    <property type="entry name" value="Tetrahydrobiopterin biosynthesis enzymes-like"/>
    <property type="match status" value="2"/>
</dbReference>
<evidence type="ECO:0000313" key="8">
    <source>
        <dbReference type="EMBL" id="KAK2662742.1"/>
    </source>
</evidence>
<comment type="pathway">
    <text evidence="1">Cofactor biosynthesis; 7,8-dihydroneopterin triphosphate biosynthesis; 7,8-dihydroneopterin triphosphate from GTP: step 1/1.</text>
</comment>
<name>A0AAE0CTC8_9ROSI</name>
<accession>A0AAE0CTC8</accession>
<dbReference type="InterPro" id="IPR043134">
    <property type="entry name" value="GTP-CH-I_N"/>
</dbReference>
<evidence type="ECO:0000256" key="4">
    <source>
        <dbReference type="ARBA" id="ARBA00017272"/>
    </source>
</evidence>
<evidence type="ECO:0000256" key="5">
    <source>
        <dbReference type="ARBA" id="ARBA00022801"/>
    </source>
</evidence>
<dbReference type="GO" id="GO:0008270">
    <property type="term" value="F:zinc ion binding"/>
    <property type="evidence" value="ECO:0007669"/>
    <property type="project" value="TreeGrafter"/>
</dbReference>
<dbReference type="Gene3D" id="1.10.286.10">
    <property type="match status" value="2"/>
</dbReference>